<accession>A0A0B2UKZ4</accession>
<dbReference type="OrthoDB" id="2190075at2759"/>
<dbReference type="SUPFAM" id="SSF48371">
    <property type="entry name" value="ARM repeat"/>
    <property type="match status" value="1"/>
</dbReference>
<evidence type="ECO:0000259" key="1">
    <source>
        <dbReference type="PROSITE" id="PS51425"/>
    </source>
</evidence>
<dbReference type="GO" id="GO:0007062">
    <property type="term" value="P:sister chromatid cohesion"/>
    <property type="evidence" value="ECO:0007669"/>
    <property type="project" value="TreeGrafter"/>
</dbReference>
<protein>
    <submittedName>
        <fullName evidence="2">Cohesin</fullName>
    </submittedName>
</protein>
<dbReference type="PANTHER" id="PTHR11199:SF0">
    <property type="entry name" value="LD34181P-RELATED"/>
    <property type="match status" value="1"/>
</dbReference>
<sequence length="680" mass="78243">MDKENGSDNMADSMACEQSNNSALQGCPLDVFTPDVLINRLKAMDDCTDEITRIINATYISHAKIKKLCRIVNSVSNYSTSSIIEMTKDKNRATRYVSTYLMLIRIHRLIVEGKCFGIVEEMYDEVFLVRFRDVDPNIRTLCVEWMYEWVLSAPSVFASAHYLKYLGWALSDKNDMVRRRGVRLITKLVEKNIDVCQLVSRFKDRIVEIALDDKNPGLKNDGRMLCMILYVHGMLLKTDMLRILAVVDECNEGEVLKKVITKIMNEETSEIIKECQLSNYKGVHELLCNASIFVCSCIAHTPEDVDIFSSFVLDFLRRRSVCCESRVLCYLKMLKVLSNEVTDVEKHCEMLDVTKDNEENLIEVIESLTLMDTGVFSKRPDVTDKILVKARELCVRYASERIICAFVDLLKKLESVFYSLVWQSVELLRQEGTMFMRCLIRSFDVSTYIDNEYSTEIKCYAALWNIMSEDGIKIEQYELRDVSNSDVLCDFLIFFKQRCAELGVLGMEAECIGKGRWLKSIYSKLSILLNTESKNIFVDKQSCISLFKLIEEELLIDHCDIFFEVCDAELVSEFLNRSKSRGNLVSGYFKYLARVEEGNQISSVGKMVASKCAALKKGADRDKVIFRGMRILVDMKREFLYDTILVYFVPYLSSNECIVIEQCIGKSRLKMSLLKRSKSR</sequence>
<reference evidence="2 3" key="1">
    <citation type="journal article" date="2014" name="MBio">
        <title>The Ordospora colligata genome; evolution of extreme reduction in microsporidia and host-to-parasite horizontal gene transfer.</title>
        <authorList>
            <person name="Pombert J.-F."/>
            <person name="Haag K.L."/>
            <person name="Beidas S."/>
            <person name="Ebert D."/>
            <person name="Keeling P.J."/>
        </authorList>
    </citation>
    <scope>NUCLEOTIDE SEQUENCE [LARGE SCALE GENOMIC DNA]</scope>
    <source>
        <strain evidence="2 3">OC4</strain>
    </source>
</reference>
<dbReference type="Pfam" id="PF21581">
    <property type="entry name" value="SCD"/>
    <property type="match status" value="1"/>
</dbReference>
<dbReference type="RefSeq" id="XP_014563976.1">
    <property type="nucleotide sequence ID" value="XM_014708490.1"/>
</dbReference>
<evidence type="ECO:0000313" key="3">
    <source>
        <dbReference type="Proteomes" id="UP000031056"/>
    </source>
</evidence>
<dbReference type="InterPro" id="IPR020839">
    <property type="entry name" value="SCD"/>
</dbReference>
<dbReference type="GO" id="GO:0003682">
    <property type="term" value="F:chromatin binding"/>
    <property type="evidence" value="ECO:0007669"/>
    <property type="project" value="TreeGrafter"/>
</dbReference>
<dbReference type="PANTHER" id="PTHR11199">
    <property type="entry name" value="STROMAL ANTIGEN"/>
    <property type="match status" value="1"/>
</dbReference>
<comment type="caution">
    <text evidence="2">The sequence shown here is derived from an EMBL/GenBank/DDBJ whole genome shotgun (WGS) entry which is preliminary data.</text>
</comment>
<dbReference type="InParanoid" id="A0A0B2UKZ4"/>
<dbReference type="Proteomes" id="UP000031056">
    <property type="component" value="Unassembled WGS sequence"/>
</dbReference>
<feature type="domain" description="SCD" evidence="1">
    <location>
        <begin position="127"/>
        <end position="209"/>
    </location>
</feature>
<dbReference type="GeneID" id="26261569"/>
<dbReference type="InterPro" id="IPR016024">
    <property type="entry name" value="ARM-type_fold"/>
</dbReference>
<name>A0A0B2UKZ4_9MICR</name>
<proteinExistence type="predicted"/>
<dbReference type="HOGENOM" id="CLU_401714_0_0_1"/>
<dbReference type="VEuPathDB" id="MicrosporidiaDB:M896_041310"/>
<dbReference type="GO" id="GO:0008278">
    <property type="term" value="C:cohesin complex"/>
    <property type="evidence" value="ECO:0007669"/>
    <property type="project" value="TreeGrafter"/>
</dbReference>
<dbReference type="InterPro" id="IPR039662">
    <property type="entry name" value="Cohesin_Scc3/SA"/>
</dbReference>
<keyword evidence="3" id="KW-1185">Reference proteome</keyword>
<organism evidence="2 3">
    <name type="scientific">Ordospora colligata OC4</name>
    <dbReference type="NCBI Taxonomy" id="1354746"/>
    <lineage>
        <taxon>Eukaryota</taxon>
        <taxon>Fungi</taxon>
        <taxon>Fungi incertae sedis</taxon>
        <taxon>Microsporidia</taxon>
        <taxon>Ordosporidae</taxon>
        <taxon>Ordospora</taxon>
    </lineage>
</organism>
<dbReference type="AlphaFoldDB" id="A0A0B2UKZ4"/>
<evidence type="ECO:0000313" key="2">
    <source>
        <dbReference type="EMBL" id="KHN69934.1"/>
    </source>
</evidence>
<dbReference type="EMBL" id="JOKQ01000004">
    <property type="protein sequence ID" value="KHN69934.1"/>
    <property type="molecule type" value="Genomic_DNA"/>
</dbReference>
<dbReference type="STRING" id="1354746.A0A0B2UKZ4"/>
<dbReference type="PROSITE" id="PS51425">
    <property type="entry name" value="SCD"/>
    <property type="match status" value="1"/>
</dbReference>
<dbReference type="GO" id="GO:0000785">
    <property type="term" value="C:chromatin"/>
    <property type="evidence" value="ECO:0007669"/>
    <property type="project" value="TreeGrafter"/>
</dbReference>
<gene>
    <name evidence="2" type="ORF">M896_041310</name>
</gene>
<dbReference type="GO" id="GO:0005634">
    <property type="term" value="C:nucleus"/>
    <property type="evidence" value="ECO:0007669"/>
    <property type="project" value="TreeGrafter"/>
</dbReference>